<dbReference type="RefSeq" id="WP_187524910.1">
    <property type="nucleotide sequence ID" value="NZ_JACRTA010000001.1"/>
</dbReference>
<comment type="caution">
    <text evidence="4">The sequence shown here is derived from an EMBL/GenBank/DDBJ whole genome shotgun (WGS) entry which is preliminary data.</text>
</comment>
<dbReference type="Pfam" id="PF00378">
    <property type="entry name" value="ECH_1"/>
    <property type="match status" value="1"/>
</dbReference>
<dbReference type="AlphaFoldDB" id="A0A926I923"/>
<evidence type="ECO:0000256" key="3">
    <source>
        <dbReference type="RuleBase" id="RU003707"/>
    </source>
</evidence>
<reference evidence="4" key="1">
    <citation type="submission" date="2020-08" db="EMBL/GenBank/DDBJ databases">
        <title>Genome public.</title>
        <authorList>
            <person name="Liu C."/>
            <person name="Sun Q."/>
        </authorList>
    </citation>
    <scope>NUCLEOTIDE SEQUENCE</scope>
    <source>
        <strain evidence="4">NSJ-24</strain>
    </source>
</reference>
<comment type="similarity">
    <text evidence="1 3">Belongs to the enoyl-CoA hydratase/isomerase family.</text>
</comment>
<protein>
    <submittedName>
        <fullName evidence="4">Enoyl-CoA hydratase/isomerase family protein</fullName>
    </submittedName>
</protein>
<dbReference type="PANTHER" id="PTHR11941:SF54">
    <property type="entry name" value="ENOYL-COA HYDRATASE, MITOCHONDRIAL"/>
    <property type="match status" value="1"/>
</dbReference>
<dbReference type="PROSITE" id="PS00166">
    <property type="entry name" value="ENOYL_COA_HYDRATASE"/>
    <property type="match status" value="1"/>
</dbReference>
<dbReference type="InterPro" id="IPR029045">
    <property type="entry name" value="ClpP/crotonase-like_dom_sf"/>
</dbReference>
<evidence type="ECO:0000313" key="5">
    <source>
        <dbReference type="Proteomes" id="UP000610862"/>
    </source>
</evidence>
<dbReference type="InterPro" id="IPR018376">
    <property type="entry name" value="Enoyl-CoA_hyd/isom_CS"/>
</dbReference>
<dbReference type="GO" id="GO:0016829">
    <property type="term" value="F:lyase activity"/>
    <property type="evidence" value="ECO:0007669"/>
    <property type="project" value="UniProtKB-KW"/>
</dbReference>
<dbReference type="InterPro" id="IPR001753">
    <property type="entry name" value="Enoyl-CoA_hydra/iso"/>
</dbReference>
<dbReference type="EMBL" id="JACRTA010000001">
    <property type="protein sequence ID" value="MBC8567587.1"/>
    <property type="molecule type" value="Genomic_DNA"/>
</dbReference>
<dbReference type="Gene3D" id="3.90.226.10">
    <property type="entry name" value="2-enoyl-CoA Hydratase, Chain A, domain 1"/>
    <property type="match status" value="1"/>
</dbReference>
<gene>
    <name evidence="4" type="ORF">H8692_02275</name>
</gene>
<evidence type="ECO:0000313" key="4">
    <source>
        <dbReference type="EMBL" id="MBC8567587.1"/>
    </source>
</evidence>
<name>A0A926I923_9FIRM</name>
<dbReference type="PANTHER" id="PTHR11941">
    <property type="entry name" value="ENOYL-COA HYDRATASE-RELATED"/>
    <property type="match status" value="1"/>
</dbReference>
<dbReference type="CDD" id="cd06558">
    <property type="entry name" value="crotonase-like"/>
    <property type="match status" value="1"/>
</dbReference>
<dbReference type="GO" id="GO:0006635">
    <property type="term" value="P:fatty acid beta-oxidation"/>
    <property type="evidence" value="ECO:0007669"/>
    <property type="project" value="TreeGrafter"/>
</dbReference>
<organism evidence="4 5">
    <name type="scientific">Lentihominibacter hominis</name>
    <dbReference type="NCBI Taxonomy" id="2763645"/>
    <lineage>
        <taxon>Bacteria</taxon>
        <taxon>Bacillati</taxon>
        <taxon>Bacillota</taxon>
        <taxon>Clostridia</taxon>
        <taxon>Peptostreptococcales</taxon>
        <taxon>Anaerovoracaceae</taxon>
        <taxon>Lentihominibacter</taxon>
    </lineage>
</organism>
<dbReference type="Gene3D" id="1.10.12.10">
    <property type="entry name" value="Lyase 2-enoyl-coa Hydratase, Chain A, domain 2"/>
    <property type="match status" value="1"/>
</dbReference>
<dbReference type="SUPFAM" id="SSF52096">
    <property type="entry name" value="ClpP/crotonase"/>
    <property type="match status" value="1"/>
</dbReference>
<proteinExistence type="inferred from homology"/>
<sequence length="260" mass="28480">MDDVLMKKEGNVAIITLDRPEVLNAFRSKTLEELTYSIRAAGKDPDIYAIILNSSIDRSFTAGGDIKEESLLTKETAYEFSKRGQDCAMSIYNSPVPVIAAIDGYALGGGMELILASDITVAAKTAKIGIPTVNLGGIPCWTATQLLPRLVGPSCASDILLTGRIMSAEECYSLHLVEYITEKENLMSKAMEVAGIIADKSPNAIRLMRQSVKQGLELPLCDALELERQLFTQCYDSPDRAEATSAFLQKRPHKPYRNRS</sequence>
<evidence type="ECO:0000256" key="2">
    <source>
        <dbReference type="ARBA" id="ARBA00023239"/>
    </source>
</evidence>
<keyword evidence="5" id="KW-1185">Reference proteome</keyword>
<evidence type="ECO:0000256" key="1">
    <source>
        <dbReference type="ARBA" id="ARBA00005254"/>
    </source>
</evidence>
<keyword evidence="2" id="KW-0456">Lyase</keyword>
<accession>A0A926I923</accession>
<dbReference type="InterPro" id="IPR014748">
    <property type="entry name" value="Enoyl-CoA_hydra_C"/>
</dbReference>
<dbReference type="Proteomes" id="UP000610862">
    <property type="component" value="Unassembled WGS sequence"/>
</dbReference>